<dbReference type="GO" id="GO:0003682">
    <property type="term" value="F:chromatin binding"/>
    <property type="evidence" value="ECO:0007669"/>
    <property type="project" value="TreeGrafter"/>
</dbReference>
<keyword evidence="3" id="KW-0539">Nucleus</keyword>
<evidence type="ECO:0000259" key="6">
    <source>
        <dbReference type="Pfam" id="PF04825"/>
    </source>
</evidence>
<keyword evidence="2" id="KW-0159">Chromosome partition</keyword>
<dbReference type="PANTHER" id="PTHR12585">
    <property type="entry name" value="SCC1 / RAD21 FAMILY MEMBER"/>
    <property type="match status" value="1"/>
</dbReference>
<feature type="compositionally biased region" description="Basic and acidic residues" evidence="4">
    <location>
        <begin position="235"/>
        <end position="273"/>
    </location>
</feature>
<feature type="domain" description="Rad21/Rec8-like protein C-terminal eukaryotic" evidence="5">
    <location>
        <begin position="287"/>
        <end position="325"/>
    </location>
</feature>
<dbReference type="GO" id="GO:0006302">
    <property type="term" value="P:double-strand break repair"/>
    <property type="evidence" value="ECO:0007669"/>
    <property type="project" value="TreeGrafter"/>
</dbReference>
<evidence type="ECO:0000313" key="7">
    <source>
        <dbReference type="EMBL" id="TNN02714.1"/>
    </source>
</evidence>
<reference evidence="7 8" key="1">
    <citation type="submission" date="2019-04" db="EMBL/GenBank/DDBJ databases">
        <title>The sequence and de novo assembly of Takifugu bimaculatus genome using PacBio and Hi-C technologies.</title>
        <authorList>
            <person name="Xu P."/>
            <person name="Liu B."/>
            <person name="Zhou Z."/>
        </authorList>
    </citation>
    <scope>NUCLEOTIDE SEQUENCE [LARGE SCALE GENOMIC DNA]</scope>
    <source>
        <strain evidence="7">TB-2018</strain>
        <tissue evidence="7">Muscle</tissue>
    </source>
</reference>
<dbReference type="EMBL" id="SWLE01000002">
    <property type="protein sequence ID" value="TNN02714.1"/>
    <property type="molecule type" value="Genomic_DNA"/>
</dbReference>
<dbReference type="Proteomes" id="UP000516260">
    <property type="component" value="Chromosome 10"/>
</dbReference>
<evidence type="ECO:0000256" key="4">
    <source>
        <dbReference type="SAM" id="MobiDB-lite"/>
    </source>
</evidence>
<dbReference type="Pfam" id="PF04825">
    <property type="entry name" value="Rad21_Rec8_N"/>
    <property type="match status" value="1"/>
</dbReference>
<evidence type="ECO:0000259" key="5">
    <source>
        <dbReference type="Pfam" id="PF04824"/>
    </source>
</evidence>
<accession>A0A4Z2CF32</accession>
<dbReference type="GO" id="GO:0007059">
    <property type="term" value="P:chromosome segregation"/>
    <property type="evidence" value="ECO:0007669"/>
    <property type="project" value="UniProtKB-KW"/>
</dbReference>
<sequence>MNYVLEQVPPPQPGLPRPRFSLYLSSQLQYGVVVVFHRQCGILLEELQSIVGQLAKQKTSKKIDMEDQGKNALDVPDALSLQQETEGAPNPLFGVMQDMGLDASAFVKFEGEELVDQHRDTIDFLLAQADQFPEGDLELQVDLEKERKELTGSRLELQDGGLLPPEETGPSAPPREQRTPVSGPTPPSPPSTAKRRKTPAPQGEEGEKARRQRQRQRQLIFFDPVTQVTQGDLQRQIREREPSSESADSERELVGAAAREEDRHELSSKEVPRHMAEPEVFDISEVDRRTVSSVFQRLLEYLSSSKLSAQQDAPYGDILISPGPAYDQEVHLI</sequence>
<dbReference type="GO" id="GO:0005634">
    <property type="term" value="C:nucleus"/>
    <property type="evidence" value="ECO:0007669"/>
    <property type="project" value="UniProtKB-SubCell"/>
</dbReference>
<evidence type="ECO:0008006" key="9">
    <source>
        <dbReference type="Google" id="ProtNLM"/>
    </source>
</evidence>
<organism evidence="7 8">
    <name type="scientific">Takifugu bimaculatus</name>
    <dbReference type="NCBI Taxonomy" id="433685"/>
    <lineage>
        <taxon>Eukaryota</taxon>
        <taxon>Metazoa</taxon>
        <taxon>Chordata</taxon>
        <taxon>Craniata</taxon>
        <taxon>Vertebrata</taxon>
        <taxon>Euteleostomi</taxon>
        <taxon>Actinopterygii</taxon>
        <taxon>Neopterygii</taxon>
        <taxon>Teleostei</taxon>
        <taxon>Neoteleostei</taxon>
        <taxon>Acanthomorphata</taxon>
        <taxon>Eupercaria</taxon>
        <taxon>Tetraodontiformes</taxon>
        <taxon>Tetradontoidea</taxon>
        <taxon>Tetraodontidae</taxon>
        <taxon>Takifugu</taxon>
    </lineage>
</organism>
<dbReference type="InterPro" id="IPR006910">
    <property type="entry name" value="Rad21_Rec8_N"/>
</dbReference>
<keyword evidence="8" id="KW-1185">Reference proteome</keyword>
<comment type="caution">
    <text evidence="7">The sequence shown here is derived from an EMBL/GenBank/DDBJ whole genome shotgun (WGS) entry which is preliminary data.</text>
</comment>
<dbReference type="GO" id="GO:0051177">
    <property type="term" value="P:meiotic sister chromatid cohesion"/>
    <property type="evidence" value="ECO:0007669"/>
    <property type="project" value="TreeGrafter"/>
</dbReference>
<dbReference type="GO" id="GO:0030893">
    <property type="term" value="C:meiotic cohesin complex"/>
    <property type="evidence" value="ECO:0007669"/>
    <property type="project" value="TreeGrafter"/>
</dbReference>
<comment type="subcellular location">
    <subcellularLocation>
        <location evidence="1">Nucleus</location>
    </subcellularLocation>
</comment>
<protein>
    <recommendedName>
        <fullName evidence="9">Rad21/Rec8-like protein N-terminal domain-containing protein</fullName>
    </recommendedName>
</protein>
<evidence type="ECO:0000256" key="2">
    <source>
        <dbReference type="ARBA" id="ARBA00022829"/>
    </source>
</evidence>
<evidence type="ECO:0000313" key="8">
    <source>
        <dbReference type="Proteomes" id="UP000516260"/>
    </source>
</evidence>
<feature type="region of interest" description="Disordered" evidence="4">
    <location>
        <begin position="152"/>
        <end position="273"/>
    </location>
</feature>
<dbReference type="PANTHER" id="PTHR12585:SF27">
    <property type="entry name" value="MEIOTIC RECOMBINATION PROTEIN REC8 HOMOLOG"/>
    <property type="match status" value="1"/>
</dbReference>
<dbReference type="InterPro" id="IPR006909">
    <property type="entry name" value="Rad21/Rec8_C_eu"/>
</dbReference>
<proteinExistence type="predicted"/>
<gene>
    <name evidence="7" type="ORF">fugu_010201</name>
</gene>
<name>A0A4Z2CF32_9TELE</name>
<evidence type="ECO:0000256" key="1">
    <source>
        <dbReference type="ARBA" id="ARBA00004123"/>
    </source>
</evidence>
<feature type="domain" description="Rad21/Rec8-like protein N-terminal" evidence="6">
    <location>
        <begin position="19"/>
        <end position="70"/>
    </location>
</feature>
<dbReference type="AlphaFoldDB" id="A0A4Z2CF32"/>
<dbReference type="Pfam" id="PF04824">
    <property type="entry name" value="Rad21_Rec8"/>
    <property type="match status" value="1"/>
</dbReference>
<dbReference type="InterPro" id="IPR039781">
    <property type="entry name" value="Rad21/Rec8-like"/>
</dbReference>
<evidence type="ECO:0000256" key="3">
    <source>
        <dbReference type="ARBA" id="ARBA00023242"/>
    </source>
</evidence>